<dbReference type="InterPro" id="IPR016166">
    <property type="entry name" value="FAD-bd_PCMH"/>
</dbReference>
<dbReference type="Pfam" id="PF01565">
    <property type="entry name" value="FAD_binding_4"/>
    <property type="match status" value="1"/>
</dbReference>
<dbReference type="PROSITE" id="PS51387">
    <property type="entry name" value="FAD_PCMH"/>
    <property type="match status" value="1"/>
</dbReference>
<dbReference type="InterPro" id="IPR006094">
    <property type="entry name" value="Oxid_FAD_bind_N"/>
</dbReference>
<accession>A0A399QS70</accession>
<evidence type="ECO:0000256" key="2">
    <source>
        <dbReference type="ARBA" id="ARBA00022827"/>
    </source>
</evidence>
<protein>
    <submittedName>
        <fullName evidence="5">FAD-binding protein</fullName>
    </submittedName>
</protein>
<dbReference type="SUPFAM" id="SSF56176">
    <property type="entry name" value="FAD-binding/transporter-associated domain-like"/>
    <property type="match status" value="1"/>
</dbReference>
<sequence>MLNTRPAICGACLDFSRTACQRLAPGARASKALGPDGREAIRHRAVAALVPSRRQGRSRISGMPCRLAASVRRRDEVKSSVSISAMTRPTAPDDIASSLAQRASLAFRVWTESRPAGQWVRLGSPAWSRSPCSRARPNWRIQKIAPAGGRAAARAKPVIAAMSPCRASQISCTPSRPRLSGKLWSGFLHVSPSRKTPGISRALDSICSYFVLEQKSQARPSLSGTELVNFETARSWRRVKRCQASGNYGLFFSWGGVTQMTDTKENAEIGDTWTNWSGNQIAKPMKVIEPVGADQLKTLLKTAPGPVRVVGAGHSFTPLACTDGTLVRLDRMGLVRSADSERKTAWVNAGARLKDLSPALEDHGLAFRNLGDINAQSLAGAISTATHGTGEGLACLSAETLAFKLLTASGDVMTVSRDKDREVFEACRVSLGAIGILVEAEIQLVAPYNLHRRTWAEPVDDLLSAAGTRWQTLRNYEFFYVPFSGYGISIAHEETDAPATPRPESDDDDAVLGLKRARDYAGDNVSSRREFLAGAFEQFDGEDVIGNSWQLLASERNVPFNEMEYHLPVETALDALDEVITYIERERPDVFFPIEVRKSAGDDIWLSPFNGEGRISVAVHAFAEDAYDFFFSHIEPIFRRAGGRPHWGKLHNLRHRDLRSLYPQFDRFCAVRREIDPEGRFMTPYLRTLFEPEA</sequence>
<dbReference type="Gene3D" id="3.30.43.10">
    <property type="entry name" value="Uridine Diphospho-n-acetylenolpyruvylglucosamine Reductase, domain 2"/>
    <property type="match status" value="1"/>
</dbReference>
<name>A0A399QS70_9PROT</name>
<dbReference type="InterPro" id="IPR016169">
    <property type="entry name" value="FAD-bd_PCMH_sub2"/>
</dbReference>
<dbReference type="PANTHER" id="PTHR43762:SF1">
    <property type="entry name" value="D-ARABINONO-1,4-LACTONE OXIDASE"/>
    <property type="match status" value="1"/>
</dbReference>
<keyword evidence="2" id="KW-0274">FAD</keyword>
<dbReference type="Gene3D" id="3.30.465.10">
    <property type="match status" value="1"/>
</dbReference>
<dbReference type="InterPro" id="IPR016167">
    <property type="entry name" value="FAD-bd_PCMH_sub1"/>
</dbReference>
<evidence type="ECO:0000313" key="5">
    <source>
        <dbReference type="EMBL" id="RIJ21610.1"/>
    </source>
</evidence>
<feature type="domain" description="FAD-binding PCMH-type" evidence="4">
    <location>
        <begin position="280"/>
        <end position="447"/>
    </location>
</feature>
<organism evidence="5 6">
    <name type="scientific">Henriciella barbarensis</name>
    <dbReference type="NCBI Taxonomy" id="86342"/>
    <lineage>
        <taxon>Bacteria</taxon>
        <taxon>Pseudomonadati</taxon>
        <taxon>Pseudomonadota</taxon>
        <taxon>Alphaproteobacteria</taxon>
        <taxon>Hyphomonadales</taxon>
        <taxon>Hyphomonadaceae</taxon>
        <taxon>Henriciella</taxon>
    </lineage>
</organism>
<dbReference type="NCBIfam" id="TIGR01679">
    <property type="entry name" value="bact_FAD_ox"/>
    <property type="match status" value="1"/>
</dbReference>
<dbReference type="InterPro" id="IPR007173">
    <property type="entry name" value="ALO_C"/>
</dbReference>
<proteinExistence type="predicted"/>
<dbReference type="Proteomes" id="UP000265431">
    <property type="component" value="Unassembled WGS sequence"/>
</dbReference>
<dbReference type="Gene3D" id="3.30.70.2530">
    <property type="match status" value="1"/>
</dbReference>
<dbReference type="InterPro" id="IPR010031">
    <property type="entry name" value="FAD_lactone_oxidase-like"/>
</dbReference>
<keyword evidence="3" id="KW-0560">Oxidoreductase</keyword>
<dbReference type="GO" id="GO:0003885">
    <property type="term" value="F:D-arabinono-1,4-lactone oxidase activity"/>
    <property type="evidence" value="ECO:0007669"/>
    <property type="project" value="InterPro"/>
</dbReference>
<dbReference type="Pfam" id="PF04030">
    <property type="entry name" value="ALO"/>
    <property type="match status" value="1"/>
</dbReference>
<dbReference type="PANTHER" id="PTHR43762">
    <property type="entry name" value="L-GULONOLACTONE OXIDASE"/>
    <property type="match status" value="1"/>
</dbReference>
<evidence type="ECO:0000259" key="4">
    <source>
        <dbReference type="PROSITE" id="PS51387"/>
    </source>
</evidence>
<dbReference type="Gene3D" id="3.30.70.2520">
    <property type="match status" value="1"/>
</dbReference>
<comment type="caution">
    <text evidence="5">The sequence shown here is derived from an EMBL/GenBank/DDBJ whole genome shotgun (WGS) entry which is preliminary data.</text>
</comment>
<gene>
    <name evidence="5" type="ORF">D1224_12665</name>
</gene>
<evidence type="ECO:0000256" key="3">
    <source>
        <dbReference type="ARBA" id="ARBA00023002"/>
    </source>
</evidence>
<keyword evidence="6" id="KW-1185">Reference proteome</keyword>
<dbReference type="OrthoDB" id="9800184at2"/>
<dbReference type="AlphaFoldDB" id="A0A399QS70"/>
<dbReference type="EMBL" id="QWGB01000008">
    <property type="protein sequence ID" value="RIJ21610.1"/>
    <property type="molecule type" value="Genomic_DNA"/>
</dbReference>
<keyword evidence="1" id="KW-0285">Flavoprotein</keyword>
<dbReference type="GO" id="GO:0016020">
    <property type="term" value="C:membrane"/>
    <property type="evidence" value="ECO:0007669"/>
    <property type="project" value="InterPro"/>
</dbReference>
<dbReference type="GO" id="GO:0071949">
    <property type="term" value="F:FAD binding"/>
    <property type="evidence" value="ECO:0007669"/>
    <property type="project" value="InterPro"/>
</dbReference>
<dbReference type="Gene3D" id="1.10.45.10">
    <property type="entry name" value="Vanillyl-alcohol Oxidase, Chain A, domain 4"/>
    <property type="match status" value="1"/>
</dbReference>
<dbReference type="InterPro" id="IPR036318">
    <property type="entry name" value="FAD-bd_PCMH-like_sf"/>
</dbReference>
<dbReference type="InterPro" id="IPR016171">
    <property type="entry name" value="Vanillyl_alc_oxidase_C-sub2"/>
</dbReference>
<evidence type="ECO:0000313" key="6">
    <source>
        <dbReference type="Proteomes" id="UP000265431"/>
    </source>
</evidence>
<reference evidence="5 6" key="1">
    <citation type="submission" date="2018-08" db="EMBL/GenBank/DDBJ databases">
        <title>Henriciella mobilis sp. nov., isolated from seawater.</title>
        <authorList>
            <person name="Cheng H."/>
            <person name="Wu Y.-H."/>
            <person name="Xu X.-W."/>
            <person name="Guo L.-L."/>
        </authorList>
    </citation>
    <scope>NUCLEOTIDE SEQUENCE [LARGE SCALE GENOMIC DNA]</scope>
    <source>
        <strain evidence="5 6">CCUG66934</strain>
    </source>
</reference>
<evidence type="ECO:0000256" key="1">
    <source>
        <dbReference type="ARBA" id="ARBA00022630"/>
    </source>
</evidence>